<dbReference type="PROSITE" id="PS00518">
    <property type="entry name" value="ZF_RING_1"/>
    <property type="match status" value="1"/>
</dbReference>
<evidence type="ECO:0000256" key="2">
    <source>
        <dbReference type="ARBA" id="ARBA00022771"/>
    </source>
</evidence>
<evidence type="ECO:0000259" key="5">
    <source>
        <dbReference type="PROSITE" id="PS50003"/>
    </source>
</evidence>
<dbReference type="PROSITE" id="PS50089">
    <property type="entry name" value="ZF_RING_2"/>
    <property type="match status" value="1"/>
</dbReference>
<proteinExistence type="predicted"/>
<evidence type="ECO:0000256" key="4">
    <source>
        <dbReference type="PROSITE-ProRule" id="PRU00175"/>
    </source>
</evidence>
<dbReference type="InterPro" id="IPR013083">
    <property type="entry name" value="Znf_RING/FYVE/PHD"/>
</dbReference>
<evidence type="ECO:0000313" key="7">
    <source>
        <dbReference type="EMBL" id="KAF4655455.1"/>
    </source>
</evidence>
<evidence type="ECO:0008006" key="9">
    <source>
        <dbReference type="Google" id="ProtNLM"/>
    </source>
</evidence>
<keyword evidence="3" id="KW-0862">Zinc</keyword>
<gene>
    <name evidence="7" type="ORF">FOZ61_007572</name>
</gene>
<dbReference type="Pfam" id="PF13639">
    <property type="entry name" value="zf-RING_2"/>
    <property type="match status" value="1"/>
</dbReference>
<dbReference type="Pfam" id="PF00169">
    <property type="entry name" value="PH"/>
    <property type="match status" value="1"/>
</dbReference>
<protein>
    <recommendedName>
        <fullName evidence="9">RING-type domain-containing protein</fullName>
    </recommendedName>
</protein>
<keyword evidence="2 4" id="KW-0863">Zinc-finger</keyword>
<evidence type="ECO:0000256" key="1">
    <source>
        <dbReference type="ARBA" id="ARBA00022723"/>
    </source>
</evidence>
<dbReference type="InterPro" id="IPR017907">
    <property type="entry name" value="Znf_RING_CS"/>
</dbReference>
<dbReference type="SMART" id="SM00184">
    <property type="entry name" value="RING"/>
    <property type="match status" value="1"/>
</dbReference>
<feature type="domain" description="PH" evidence="5">
    <location>
        <begin position="526"/>
        <end position="641"/>
    </location>
</feature>
<dbReference type="SMART" id="SM00233">
    <property type="entry name" value="PH"/>
    <property type="match status" value="1"/>
</dbReference>
<dbReference type="Proteomes" id="UP000570595">
    <property type="component" value="Unassembled WGS sequence"/>
</dbReference>
<reference evidence="7 8" key="1">
    <citation type="submission" date="2020-04" db="EMBL/GenBank/DDBJ databases">
        <title>Perkinsus olseni comparative genomics.</title>
        <authorList>
            <person name="Bogema D.R."/>
        </authorList>
    </citation>
    <scope>NUCLEOTIDE SEQUENCE [LARGE SCALE GENOMIC DNA]</scope>
    <source>
        <strain evidence="7">ATCC PRA-179</strain>
    </source>
</reference>
<evidence type="ECO:0000313" key="8">
    <source>
        <dbReference type="Proteomes" id="UP000570595"/>
    </source>
</evidence>
<dbReference type="InterPro" id="IPR001849">
    <property type="entry name" value="PH_domain"/>
</dbReference>
<dbReference type="InterPro" id="IPR011993">
    <property type="entry name" value="PH-like_dom_sf"/>
</dbReference>
<organism evidence="7 8">
    <name type="scientific">Perkinsus olseni</name>
    <name type="common">Perkinsus atlanticus</name>
    <dbReference type="NCBI Taxonomy" id="32597"/>
    <lineage>
        <taxon>Eukaryota</taxon>
        <taxon>Sar</taxon>
        <taxon>Alveolata</taxon>
        <taxon>Perkinsozoa</taxon>
        <taxon>Perkinsea</taxon>
        <taxon>Perkinsida</taxon>
        <taxon>Perkinsidae</taxon>
        <taxon>Perkinsus</taxon>
    </lineage>
</organism>
<evidence type="ECO:0000256" key="3">
    <source>
        <dbReference type="ARBA" id="ARBA00022833"/>
    </source>
</evidence>
<dbReference type="InterPro" id="IPR047126">
    <property type="entry name" value="RNF141-like"/>
</dbReference>
<accession>A0A7J6L8C9</accession>
<dbReference type="SUPFAM" id="SSF50729">
    <property type="entry name" value="PH domain-like"/>
    <property type="match status" value="1"/>
</dbReference>
<dbReference type="EMBL" id="JABAHT010000465">
    <property type="protein sequence ID" value="KAF4655455.1"/>
    <property type="molecule type" value="Genomic_DNA"/>
</dbReference>
<dbReference type="SUPFAM" id="SSF57850">
    <property type="entry name" value="RING/U-box"/>
    <property type="match status" value="1"/>
</dbReference>
<dbReference type="PANTHER" id="PTHR12109">
    <property type="entry name" value="RING FINGER PROTEIN 141-RELATED"/>
    <property type="match status" value="1"/>
</dbReference>
<name>A0A7J6L8C9_PEROL</name>
<evidence type="ECO:0000259" key="6">
    <source>
        <dbReference type="PROSITE" id="PS50089"/>
    </source>
</evidence>
<sequence length="784" mass="89643">MLSISESAHLLEMMRDGITLPRVLPDPEDYLDEDARRQLEGSWPIDIVADETKWPRIIDNKVDFMYELLNSCHLDECWVIPNGIHKLGLDGSIPAEITRRLREYDNAYDFANSFTQQMKERYKARFCYTEKSSVSGDERVQKESEGSSLRDKIQFLDAGIRDKHHPIEKHTIYLTELRQALYAEGYPHPISGELVKTVSSIDIKDIAESIRPKPADRMYMYWDRYDEGLFIGGRNSGKCMHVDQCLWSNIGKNYTGWKLLALWSVADSNDILNELSRETFEPPLSTHQIAALRRACRIVLVRPGDVCLFSGGIAHTVISISEELSMTVYESFVSMNPRNIEHWLDSANPAVQHPSFTMPDSDLDSIEDDVLDHLDRVDFVLDREEREAEEAIASASSSDTPHASTLTPDVEDAVRHIDAYNDFEGHHYRHYGSAIDTAHKHIAAAVECVTRKRKLAMTAHHHHHCSGCYDFVGRLLEEARHPRRPAFSPSLAVSNAVEPVTPASSYDLLSSRIISTTATRSIDMNHITHSGYLDKQSKHLKRFRRRYCVLIIDKLYTFKQPEDVARGLVTEVLDLGLADYLVEWEITPRVPNYNMISGKMSRFSFEIGTEAETPSRREWMFAAETEDDRRQWIHKLGSYCRHVWRPPRSGLDGQLRLFSAKKKKVTMSVPSGRPVGMPSKPTVAVVQQGTEQMEERAERVQVLHPQSEVMEQEEFEVGVDNHEGGDHDDGALECVYSDCCCICLKQFASDESVWQLCCGHYFCVRCIQNWSKYKRTCPVCRDVF</sequence>
<dbReference type="AlphaFoldDB" id="A0A7J6L8C9"/>
<keyword evidence="1" id="KW-0479">Metal-binding</keyword>
<dbReference type="PROSITE" id="PS50003">
    <property type="entry name" value="PH_DOMAIN"/>
    <property type="match status" value="1"/>
</dbReference>
<dbReference type="GO" id="GO:0008270">
    <property type="term" value="F:zinc ion binding"/>
    <property type="evidence" value="ECO:0007669"/>
    <property type="project" value="UniProtKB-KW"/>
</dbReference>
<feature type="domain" description="RING-type" evidence="6">
    <location>
        <begin position="740"/>
        <end position="781"/>
    </location>
</feature>
<dbReference type="Gene3D" id="2.30.29.30">
    <property type="entry name" value="Pleckstrin-homology domain (PH domain)/Phosphotyrosine-binding domain (PTB)"/>
    <property type="match status" value="1"/>
</dbReference>
<comment type="caution">
    <text evidence="7">The sequence shown here is derived from an EMBL/GenBank/DDBJ whole genome shotgun (WGS) entry which is preliminary data.</text>
</comment>
<dbReference type="Gene3D" id="3.30.40.10">
    <property type="entry name" value="Zinc/RING finger domain, C3HC4 (zinc finger)"/>
    <property type="match status" value="1"/>
</dbReference>
<dbReference type="InterPro" id="IPR001841">
    <property type="entry name" value="Znf_RING"/>
</dbReference>
<dbReference type="OrthoDB" id="436796at2759"/>